<accession>A0A2C5X0R0</accession>
<feature type="compositionally biased region" description="Basic residues" evidence="2">
    <location>
        <begin position="225"/>
        <end position="239"/>
    </location>
</feature>
<dbReference type="OrthoDB" id="288987at2759"/>
<comment type="caution">
    <text evidence="4">The sequence shown here is derived from an EMBL/GenBank/DDBJ whole genome shotgun (WGS) entry which is preliminary data.</text>
</comment>
<evidence type="ECO:0000256" key="2">
    <source>
        <dbReference type="SAM" id="MobiDB-lite"/>
    </source>
</evidence>
<feature type="compositionally biased region" description="Basic residues" evidence="2">
    <location>
        <begin position="194"/>
        <end position="210"/>
    </location>
</feature>
<dbReference type="Gene3D" id="3.90.70.130">
    <property type="match status" value="1"/>
</dbReference>
<dbReference type="AlphaFoldDB" id="A0A2C5X0R0"/>
<evidence type="ECO:0000259" key="3">
    <source>
        <dbReference type="Pfam" id="PF07910"/>
    </source>
</evidence>
<feature type="compositionally biased region" description="Low complexity" evidence="2">
    <location>
        <begin position="295"/>
        <end position="312"/>
    </location>
</feature>
<name>A0A2C5X0R0_9PEZI</name>
<organism evidence="4 5">
    <name type="scientific">Ceratocystis fimbriata CBS 114723</name>
    <dbReference type="NCBI Taxonomy" id="1035309"/>
    <lineage>
        <taxon>Eukaryota</taxon>
        <taxon>Fungi</taxon>
        <taxon>Dikarya</taxon>
        <taxon>Ascomycota</taxon>
        <taxon>Pezizomycotina</taxon>
        <taxon>Sordariomycetes</taxon>
        <taxon>Hypocreomycetidae</taxon>
        <taxon>Microascales</taxon>
        <taxon>Ceratocystidaceae</taxon>
        <taxon>Ceratocystis</taxon>
    </lineage>
</organism>
<feature type="region of interest" description="Disordered" evidence="2">
    <location>
        <begin position="152"/>
        <end position="316"/>
    </location>
</feature>
<reference evidence="4 5" key="2">
    <citation type="journal article" date="2013" name="IMA Fungus">
        <title>IMA Genome-F 1: Ceratocystis fimbriata: Draft nuclear genome sequence for the plant pathogen, Ceratocystis fimbriata.</title>
        <authorList>
            <person name="Wilken P.M."/>
            <person name="Steenkamp E.T."/>
            <person name="Wingfield M.J."/>
            <person name="de Beer Z.W."/>
            <person name="Wingfield B.D."/>
        </authorList>
    </citation>
    <scope>NUCLEOTIDE SEQUENCE [LARGE SCALE GENOMIC DNA]</scope>
    <source>
        <strain evidence="4 5">CBS 114723</strain>
    </source>
</reference>
<evidence type="ECO:0000313" key="4">
    <source>
        <dbReference type="EMBL" id="PHH51706.1"/>
    </source>
</evidence>
<feature type="compositionally biased region" description="Polar residues" evidence="2">
    <location>
        <begin position="115"/>
        <end position="130"/>
    </location>
</feature>
<keyword evidence="5" id="KW-1185">Reference proteome</keyword>
<proteinExistence type="predicted"/>
<sequence>MFTYQYPLVCPFCGFEGAEYVMLVHMESNHREGFDSSASQSFVSSSYPHSKRSSEIEFWPNFDDSESVFLCSYPNCGLSLDMTSMEHHLQLHEEQEALFVEESDTSHTDHRNCSPDRQSYSHGSDDSSLGESLKNKLRYTTSAQTSVCNCAMGRHSRRHSHSSKDREENCDYGPDAKPRDRSLQDRACCEKKLDHSHKHHRHRDEKRKSRTDHAEKSKEHQQGSRQRRERAKSHSHSRSRHLEDKERSRRHSPHCDRHEEPRAMRIVRQIFSNNSSSSHSPRRHNSLSSRKGEPKTPSSTPVLTTPSPGPSTAKSEVRRLGISELGLFAYEKRMPGWLKSLLERRGTTALPGMIPSLAWHIDYNKSTSFAYLAHPGVQQVFKLRREGHFCGYRNIQTMASFVNAALCLGNEAFGGKLPTIFEIQDLIEKAWDAGINSHGREETGGIRNTRKYIGTSEAEALFSFVGTPCSVRGFRDHSRTKASQNLLDWFLEYFSQNSNDLTRKVRFTDMPPVYLQNPRHSMVVIGIEKEVNGDLNLLVFDPKYHDDQDFTYLINKHSERATTEILSLYRRGIRYLGRHDQFEVLYFRHAELDIGKHPARGEIK</sequence>
<feature type="compositionally biased region" description="Basic and acidic residues" evidence="2">
    <location>
        <begin position="211"/>
        <end position="222"/>
    </location>
</feature>
<evidence type="ECO:0000256" key="1">
    <source>
        <dbReference type="ARBA" id="ARBA00022801"/>
    </source>
</evidence>
<feature type="compositionally biased region" description="Basic and acidic residues" evidence="2">
    <location>
        <begin position="240"/>
        <end position="263"/>
    </location>
</feature>
<reference evidence="4 5" key="1">
    <citation type="journal article" date="2013" name="Fungal Biol.">
        <title>Analysis of microsatellite markers in the genome of the plant pathogen Ceratocystis fimbriata.</title>
        <authorList>
            <person name="Simpson M.C."/>
            <person name="Wilken P.M."/>
            <person name="Coetzee M.P."/>
            <person name="Wingfield M.J."/>
            <person name="Wingfield B.D."/>
        </authorList>
    </citation>
    <scope>NUCLEOTIDE SEQUENCE [LARGE SCALE GENOMIC DNA]</scope>
    <source>
        <strain evidence="4 5">CBS 114723</strain>
    </source>
</reference>
<protein>
    <submittedName>
        <fullName evidence="4">Zinc finger with UFM1-specific peptidase domain protein</fullName>
    </submittedName>
</protein>
<feature type="domain" description="UFSP1/2/DUB catalytic" evidence="3">
    <location>
        <begin position="375"/>
        <end position="584"/>
    </location>
</feature>
<gene>
    <name evidence="4" type="primary">Zufsp</name>
    <name evidence="4" type="ORF">CFIMG_008600RA00001</name>
</gene>
<dbReference type="Pfam" id="PF07910">
    <property type="entry name" value="Peptidase_C78"/>
    <property type="match status" value="1"/>
</dbReference>
<dbReference type="Proteomes" id="UP000222788">
    <property type="component" value="Unassembled WGS sequence"/>
</dbReference>
<dbReference type="InterPro" id="IPR012462">
    <property type="entry name" value="UFSP1/2_DUB_cat"/>
</dbReference>
<dbReference type="GO" id="GO:0016787">
    <property type="term" value="F:hydrolase activity"/>
    <property type="evidence" value="ECO:0007669"/>
    <property type="project" value="UniProtKB-KW"/>
</dbReference>
<evidence type="ECO:0000313" key="5">
    <source>
        <dbReference type="Proteomes" id="UP000222788"/>
    </source>
</evidence>
<feature type="compositionally biased region" description="Basic and acidic residues" evidence="2">
    <location>
        <begin position="104"/>
        <end position="114"/>
    </location>
</feature>
<feature type="region of interest" description="Disordered" evidence="2">
    <location>
        <begin position="101"/>
        <end position="131"/>
    </location>
</feature>
<dbReference type="STRING" id="1035309.A0A2C5X0R0"/>
<keyword evidence="1" id="KW-0378">Hydrolase</keyword>
<dbReference type="EMBL" id="APWK03000087">
    <property type="protein sequence ID" value="PHH51706.1"/>
    <property type="molecule type" value="Genomic_DNA"/>
</dbReference>
<feature type="compositionally biased region" description="Basic and acidic residues" evidence="2">
    <location>
        <begin position="162"/>
        <end position="193"/>
    </location>
</feature>